<dbReference type="SUPFAM" id="SSF103473">
    <property type="entry name" value="MFS general substrate transporter"/>
    <property type="match status" value="1"/>
</dbReference>
<evidence type="ECO:0008006" key="7">
    <source>
        <dbReference type="Google" id="ProtNLM"/>
    </source>
</evidence>
<dbReference type="PANTHER" id="PTHR11360:SF234">
    <property type="entry name" value="MFS-TYPE TRANSPORTER DBAD-RELATED"/>
    <property type="match status" value="1"/>
</dbReference>
<keyword evidence="4" id="KW-0472">Membrane</keyword>
<sequence>MECPSELTARDAEKNAEPVALSKSSASASSVEGKGSTETPVTPVRGVESPPVLDIELPEGGFRAWATVVGAWLVQFVNFGYVNAFGAYQDYYVRSYLTQSTPSDIGWIGGIQICFTFSMGVVTGRLFDAGYFYWLNFGSLILYAVSIFMLSLSHENSYYQVFLSHGIAFGLASGLSYLPSVAIVGHYFKRRRPLAVGIVSTGSALGAILQPIMLNNLFNNEKIGFHNGVRISGAFNVFLLLVANSIMRTRLPPHKGGHPFPVKQYVKDVPYVIVVISCMLAFLGLFYVVFYLQLYAIVHGIDEQLAFYSLSILNAASVFGRVIPGYFAPKLGPMNMSVFFMIANGVVTACLPLVNGRVGVAVYAVVYGLVSGGCIGLTPAIMLALMSDPKEYGTRLGIFFFFGGFIGLVGEPLFLAA</sequence>
<dbReference type="InterPro" id="IPR011701">
    <property type="entry name" value="MFS"/>
</dbReference>
<accession>A0A8H5D0H0</accession>
<evidence type="ECO:0000313" key="6">
    <source>
        <dbReference type="Proteomes" id="UP000559027"/>
    </source>
</evidence>
<feature type="transmembrane region" description="Helical" evidence="4">
    <location>
        <begin position="64"/>
        <end position="85"/>
    </location>
</feature>
<feature type="transmembrane region" description="Helical" evidence="4">
    <location>
        <begin position="336"/>
        <end position="354"/>
    </location>
</feature>
<feature type="transmembrane region" description="Helical" evidence="4">
    <location>
        <begin position="233"/>
        <end position="251"/>
    </location>
</feature>
<comment type="subcellular location">
    <subcellularLocation>
        <location evidence="1">Membrane</location>
        <topology evidence="1">Multi-pass membrane protein</topology>
    </subcellularLocation>
</comment>
<comment type="caution">
    <text evidence="5">The sequence shown here is derived from an EMBL/GenBank/DDBJ whole genome shotgun (WGS) entry which is preliminary data.</text>
</comment>
<feature type="region of interest" description="Disordered" evidence="3">
    <location>
        <begin position="1"/>
        <end position="45"/>
    </location>
</feature>
<feature type="transmembrane region" description="Helical" evidence="4">
    <location>
        <begin position="194"/>
        <end position="213"/>
    </location>
</feature>
<proteinExistence type="inferred from homology"/>
<keyword evidence="4" id="KW-1133">Transmembrane helix</keyword>
<name>A0A8H5D0H0_9AGAR</name>
<gene>
    <name evidence="5" type="ORF">D9756_008609</name>
</gene>
<evidence type="ECO:0000256" key="3">
    <source>
        <dbReference type="SAM" id="MobiDB-lite"/>
    </source>
</evidence>
<feature type="transmembrane region" description="Helical" evidence="4">
    <location>
        <begin position="271"/>
        <end position="293"/>
    </location>
</feature>
<dbReference type="InterPro" id="IPR036259">
    <property type="entry name" value="MFS_trans_sf"/>
</dbReference>
<evidence type="ECO:0000256" key="1">
    <source>
        <dbReference type="ARBA" id="ARBA00004141"/>
    </source>
</evidence>
<feature type="transmembrane region" description="Helical" evidence="4">
    <location>
        <begin position="158"/>
        <end position="182"/>
    </location>
</feature>
<feature type="transmembrane region" description="Helical" evidence="4">
    <location>
        <begin position="105"/>
        <end position="124"/>
    </location>
</feature>
<dbReference type="AlphaFoldDB" id="A0A8H5D0H0"/>
<comment type="similarity">
    <text evidence="2">Belongs to the major facilitator superfamily. Monocarboxylate porter (TC 2.A.1.13) family.</text>
</comment>
<dbReference type="Pfam" id="PF07690">
    <property type="entry name" value="MFS_1"/>
    <property type="match status" value="1"/>
</dbReference>
<reference evidence="5 6" key="1">
    <citation type="journal article" date="2020" name="ISME J.">
        <title>Uncovering the hidden diversity of litter-decomposition mechanisms in mushroom-forming fungi.</title>
        <authorList>
            <person name="Floudas D."/>
            <person name="Bentzer J."/>
            <person name="Ahren D."/>
            <person name="Johansson T."/>
            <person name="Persson P."/>
            <person name="Tunlid A."/>
        </authorList>
    </citation>
    <scope>NUCLEOTIDE SEQUENCE [LARGE SCALE GENOMIC DNA]</scope>
    <source>
        <strain evidence="5 6">CBS 146.42</strain>
    </source>
</reference>
<feature type="transmembrane region" description="Helical" evidence="4">
    <location>
        <begin position="131"/>
        <end position="152"/>
    </location>
</feature>
<dbReference type="EMBL" id="JAACJO010000014">
    <property type="protein sequence ID" value="KAF5350476.1"/>
    <property type="molecule type" value="Genomic_DNA"/>
</dbReference>
<organism evidence="5 6">
    <name type="scientific">Leucocoprinus leucothites</name>
    <dbReference type="NCBI Taxonomy" id="201217"/>
    <lineage>
        <taxon>Eukaryota</taxon>
        <taxon>Fungi</taxon>
        <taxon>Dikarya</taxon>
        <taxon>Basidiomycota</taxon>
        <taxon>Agaricomycotina</taxon>
        <taxon>Agaricomycetes</taxon>
        <taxon>Agaricomycetidae</taxon>
        <taxon>Agaricales</taxon>
        <taxon>Agaricineae</taxon>
        <taxon>Agaricaceae</taxon>
        <taxon>Leucocoprinus</taxon>
    </lineage>
</organism>
<feature type="transmembrane region" description="Helical" evidence="4">
    <location>
        <begin position="360"/>
        <end position="384"/>
    </location>
</feature>
<dbReference type="InterPro" id="IPR050327">
    <property type="entry name" value="Proton-linked_MCT"/>
</dbReference>
<feature type="transmembrane region" description="Helical" evidence="4">
    <location>
        <begin position="396"/>
        <end position="415"/>
    </location>
</feature>
<protein>
    <recommendedName>
        <fullName evidence="7">MFS general substrate transporter</fullName>
    </recommendedName>
</protein>
<keyword evidence="4" id="KW-0812">Transmembrane</keyword>
<dbReference type="GO" id="GO:0016020">
    <property type="term" value="C:membrane"/>
    <property type="evidence" value="ECO:0007669"/>
    <property type="project" value="UniProtKB-SubCell"/>
</dbReference>
<keyword evidence="6" id="KW-1185">Reference proteome</keyword>
<feature type="compositionally biased region" description="Low complexity" evidence="3">
    <location>
        <begin position="22"/>
        <end position="36"/>
    </location>
</feature>
<dbReference type="GO" id="GO:0022857">
    <property type="term" value="F:transmembrane transporter activity"/>
    <property type="evidence" value="ECO:0007669"/>
    <property type="project" value="InterPro"/>
</dbReference>
<evidence type="ECO:0000313" key="5">
    <source>
        <dbReference type="EMBL" id="KAF5350476.1"/>
    </source>
</evidence>
<dbReference type="PANTHER" id="PTHR11360">
    <property type="entry name" value="MONOCARBOXYLATE TRANSPORTER"/>
    <property type="match status" value="1"/>
</dbReference>
<feature type="transmembrane region" description="Helical" evidence="4">
    <location>
        <begin position="305"/>
        <end position="324"/>
    </location>
</feature>
<evidence type="ECO:0000256" key="2">
    <source>
        <dbReference type="ARBA" id="ARBA00006727"/>
    </source>
</evidence>
<dbReference type="OrthoDB" id="6499973at2759"/>
<dbReference type="Gene3D" id="1.20.1250.20">
    <property type="entry name" value="MFS general substrate transporter like domains"/>
    <property type="match status" value="2"/>
</dbReference>
<evidence type="ECO:0000256" key="4">
    <source>
        <dbReference type="SAM" id="Phobius"/>
    </source>
</evidence>
<dbReference type="Proteomes" id="UP000559027">
    <property type="component" value="Unassembled WGS sequence"/>
</dbReference>